<name>A0A099KA00_COLPS</name>
<comment type="caution">
    <text evidence="6">The sequence shown here is derived from an EMBL/GenBank/DDBJ whole genome shotgun (WGS) entry which is preliminary data.</text>
</comment>
<accession>A0A099KA00</accession>
<dbReference type="InterPro" id="IPR029787">
    <property type="entry name" value="Nucleotide_cyclase"/>
</dbReference>
<gene>
    <name evidence="6" type="ORF">ND2E_0319</name>
</gene>
<keyword evidence="4" id="KW-0175">Coiled coil</keyword>
<dbReference type="InterPro" id="IPR043128">
    <property type="entry name" value="Rev_trsase/Diguanyl_cyclase"/>
</dbReference>
<evidence type="ECO:0000256" key="3">
    <source>
        <dbReference type="ARBA" id="ARBA00034247"/>
    </source>
</evidence>
<dbReference type="EC" id="2.7.7.65" evidence="2"/>
<evidence type="ECO:0000256" key="1">
    <source>
        <dbReference type="ARBA" id="ARBA00001946"/>
    </source>
</evidence>
<dbReference type="EMBL" id="JQED01000055">
    <property type="protein sequence ID" value="KGJ86912.1"/>
    <property type="molecule type" value="Genomic_DNA"/>
</dbReference>
<evidence type="ECO:0000259" key="5">
    <source>
        <dbReference type="PROSITE" id="PS50887"/>
    </source>
</evidence>
<evidence type="ECO:0000256" key="4">
    <source>
        <dbReference type="SAM" id="Coils"/>
    </source>
</evidence>
<dbReference type="GO" id="GO:0052621">
    <property type="term" value="F:diguanylate cyclase activity"/>
    <property type="evidence" value="ECO:0007669"/>
    <property type="project" value="UniProtKB-EC"/>
</dbReference>
<comment type="catalytic activity">
    <reaction evidence="3">
        <text>2 GTP = 3',3'-c-di-GMP + 2 diphosphate</text>
        <dbReference type="Rhea" id="RHEA:24898"/>
        <dbReference type="ChEBI" id="CHEBI:33019"/>
        <dbReference type="ChEBI" id="CHEBI:37565"/>
        <dbReference type="ChEBI" id="CHEBI:58805"/>
        <dbReference type="EC" id="2.7.7.65"/>
    </reaction>
</comment>
<dbReference type="InterPro" id="IPR050469">
    <property type="entry name" value="Diguanylate_Cyclase"/>
</dbReference>
<evidence type="ECO:0000256" key="2">
    <source>
        <dbReference type="ARBA" id="ARBA00012528"/>
    </source>
</evidence>
<evidence type="ECO:0000313" key="6">
    <source>
        <dbReference type="EMBL" id="KGJ86912.1"/>
    </source>
</evidence>
<dbReference type="SUPFAM" id="SSF55073">
    <property type="entry name" value="Nucleotide cyclase"/>
    <property type="match status" value="1"/>
</dbReference>
<dbReference type="PATRIC" id="fig|28229.4.peg.3797"/>
<dbReference type="Gene3D" id="3.30.70.270">
    <property type="match status" value="1"/>
</dbReference>
<dbReference type="PANTHER" id="PTHR45138:SF9">
    <property type="entry name" value="DIGUANYLATE CYCLASE DGCM-RELATED"/>
    <property type="match status" value="1"/>
</dbReference>
<protein>
    <recommendedName>
        <fullName evidence="2">diguanylate cyclase</fullName>
        <ecNumber evidence="2">2.7.7.65</ecNumber>
    </recommendedName>
</protein>
<dbReference type="Pfam" id="PF00990">
    <property type="entry name" value="GGDEF"/>
    <property type="match status" value="1"/>
</dbReference>
<sequence>MSFEDEYQVTSEFSERTHDFLSSHLIPPTPVNYSVIYLYISNENELLSAAINKKLQQDVLITADFMADLFKRYVSLTEQIENTVLAPFEQTLSKTLKQITKQVSNEDKAAINLDKLDKILAKTKTNTSMDSIVSYLFNTINNTKAQHEELSQKLSTTQQEINQLKDKLASSRQETLVDSLTGLLNRRGCDEKLQNLSHADTHCSLAIDIDHFKKVNDTFGHFIGDKVIQRIAKTIQSHIGEQDLAVRFGGEEFVVVMANTSIAEAKNSADKIRIAISKLRLKQRDTNTFLPPISVSIGIAQNDNISEWTTLFEQADTALYQAKNAGRNCCICA</sequence>
<dbReference type="AlphaFoldDB" id="A0A099KA00"/>
<dbReference type="Proteomes" id="UP000029843">
    <property type="component" value="Unassembled WGS sequence"/>
</dbReference>
<dbReference type="PROSITE" id="PS50887">
    <property type="entry name" value="GGDEF"/>
    <property type="match status" value="1"/>
</dbReference>
<proteinExistence type="predicted"/>
<evidence type="ECO:0000313" key="7">
    <source>
        <dbReference type="Proteomes" id="UP000029843"/>
    </source>
</evidence>
<feature type="domain" description="GGDEF" evidence="5">
    <location>
        <begin position="200"/>
        <end position="333"/>
    </location>
</feature>
<feature type="coiled-coil region" evidence="4">
    <location>
        <begin position="140"/>
        <end position="174"/>
    </location>
</feature>
<dbReference type="CDD" id="cd01949">
    <property type="entry name" value="GGDEF"/>
    <property type="match status" value="1"/>
</dbReference>
<dbReference type="SMART" id="SM00267">
    <property type="entry name" value="GGDEF"/>
    <property type="match status" value="1"/>
</dbReference>
<organism evidence="6 7">
    <name type="scientific">Colwellia psychrerythraea</name>
    <name type="common">Vibrio psychroerythus</name>
    <dbReference type="NCBI Taxonomy" id="28229"/>
    <lineage>
        <taxon>Bacteria</taxon>
        <taxon>Pseudomonadati</taxon>
        <taxon>Pseudomonadota</taxon>
        <taxon>Gammaproteobacteria</taxon>
        <taxon>Alteromonadales</taxon>
        <taxon>Colwelliaceae</taxon>
        <taxon>Colwellia</taxon>
    </lineage>
</organism>
<dbReference type="NCBIfam" id="TIGR00254">
    <property type="entry name" value="GGDEF"/>
    <property type="match status" value="1"/>
</dbReference>
<reference evidence="6 7" key="1">
    <citation type="submission" date="2014-08" db="EMBL/GenBank/DDBJ databases">
        <title>Genomic and Phenotypic Diversity of Colwellia psychrerythraea strains from Disparate Marine Basins.</title>
        <authorList>
            <person name="Techtmann S.M."/>
            <person name="Stelling S.C."/>
            <person name="Utturkar S.M."/>
            <person name="Alshibli N."/>
            <person name="Harris A."/>
            <person name="Brown S.D."/>
            <person name="Hazen T.C."/>
        </authorList>
    </citation>
    <scope>NUCLEOTIDE SEQUENCE [LARGE SCALE GENOMIC DNA]</scope>
    <source>
        <strain evidence="6 7">ND2E</strain>
    </source>
</reference>
<dbReference type="FunFam" id="3.30.70.270:FF:000001">
    <property type="entry name" value="Diguanylate cyclase domain protein"/>
    <property type="match status" value="1"/>
</dbReference>
<comment type="cofactor">
    <cofactor evidence="1">
        <name>Mg(2+)</name>
        <dbReference type="ChEBI" id="CHEBI:18420"/>
    </cofactor>
</comment>
<dbReference type="RefSeq" id="WP_033095403.1">
    <property type="nucleotide sequence ID" value="NZ_JQED01000055.1"/>
</dbReference>
<dbReference type="InterPro" id="IPR000160">
    <property type="entry name" value="GGDEF_dom"/>
</dbReference>
<dbReference type="OrthoDB" id="9812260at2"/>
<dbReference type="PANTHER" id="PTHR45138">
    <property type="entry name" value="REGULATORY COMPONENTS OF SENSORY TRANSDUCTION SYSTEM"/>
    <property type="match status" value="1"/>
</dbReference>